<organism evidence="2 3">
    <name type="scientific">Bradyrhizobium rifense</name>
    <dbReference type="NCBI Taxonomy" id="515499"/>
    <lineage>
        <taxon>Bacteria</taxon>
        <taxon>Pseudomonadati</taxon>
        <taxon>Pseudomonadota</taxon>
        <taxon>Alphaproteobacteria</taxon>
        <taxon>Hyphomicrobiales</taxon>
        <taxon>Nitrobacteraceae</taxon>
        <taxon>Bradyrhizobium</taxon>
    </lineage>
</organism>
<comment type="caution">
    <text evidence="2">The sequence shown here is derived from an EMBL/GenBank/DDBJ whole genome shotgun (WGS) entry which is preliminary data.</text>
</comment>
<keyword evidence="3" id="KW-1185">Reference proteome</keyword>
<evidence type="ECO:0000259" key="1">
    <source>
        <dbReference type="Pfam" id="PF26567"/>
    </source>
</evidence>
<dbReference type="InterPro" id="IPR058744">
    <property type="entry name" value="BstA-like_C"/>
</dbReference>
<evidence type="ECO:0000313" key="2">
    <source>
        <dbReference type="EMBL" id="TYL94095.1"/>
    </source>
</evidence>
<accession>A0A5D3KGR4</accession>
<dbReference type="AlphaFoldDB" id="A0A5D3KGR4"/>
<dbReference type="Pfam" id="PF26567">
    <property type="entry name" value="BstA_C"/>
    <property type="match status" value="1"/>
</dbReference>
<gene>
    <name evidence="2" type="ORF">FXB40_19920</name>
</gene>
<feature type="domain" description="BstA-like C-terminal" evidence="1">
    <location>
        <begin position="159"/>
        <end position="283"/>
    </location>
</feature>
<dbReference type="OrthoDB" id="5917964at2"/>
<name>A0A5D3KGR4_9BRAD</name>
<proteinExistence type="predicted"/>
<sequence length="308" mass="34530">MTNNDLPVTTEQQLRLDLQVAAEGEFDGVGMGVLSDGTPFLTIRGLARMCGVDHAAIVRITADWTVKPPRPREQKIRELVRAQGADDSTAFMAVVKNGTINHIVPAAVCMAILEYYAFEARGDNTQAAKSYRVLARKGFNDFIYAQVGYNPSGAASVAWQQFHDRVTLAYHTVPQGYFSIFKELADIFVMLIRKGANLGPTFVPDISVGQLWARYWTSENLEVLYGDRIKYEHNYPGYFPQAASNPQHPYCYPDDALGEFRKWVREVYLPKRMPGYLLDKVKQGQLPPAIATAALEAFEPLKPIPPRR</sequence>
<dbReference type="Proteomes" id="UP000324758">
    <property type="component" value="Unassembled WGS sequence"/>
</dbReference>
<dbReference type="EMBL" id="VSSS01000030">
    <property type="protein sequence ID" value="TYL94095.1"/>
    <property type="molecule type" value="Genomic_DNA"/>
</dbReference>
<protein>
    <recommendedName>
        <fullName evidence="1">BstA-like C-terminal domain-containing protein</fullName>
    </recommendedName>
</protein>
<reference evidence="2 3" key="1">
    <citation type="submission" date="2019-08" db="EMBL/GenBank/DDBJ databases">
        <title>Bradyrhizobium hipponensis sp. nov., a rhizobium isolated from a Lupinus angustifolius root nodule in Tunisia.</title>
        <authorList>
            <person name="Off K."/>
            <person name="Rejili M."/>
            <person name="Mars M."/>
            <person name="Brachmann A."/>
            <person name="Marin M."/>
        </authorList>
    </citation>
    <scope>NUCLEOTIDE SEQUENCE [LARGE SCALE GENOMIC DNA]</scope>
    <source>
        <strain evidence="2 3">CTAW71</strain>
    </source>
</reference>
<evidence type="ECO:0000313" key="3">
    <source>
        <dbReference type="Proteomes" id="UP000324758"/>
    </source>
</evidence>
<dbReference type="RefSeq" id="WP_148773859.1">
    <property type="nucleotide sequence ID" value="NZ_VSSS01000030.1"/>
</dbReference>